<accession>A0AAQ3P292</accession>
<name>A0AAQ3P292_VIGMU</name>
<evidence type="ECO:0000313" key="2">
    <source>
        <dbReference type="EMBL" id="WVZ19491.1"/>
    </source>
</evidence>
<dbReference type="SUPFAM" id="SSF56300">
    <property type="entry name" value="Metallo-dependent phosphatases"/>
    <property type="match status" value="1"/>
</dbReference>
<reference evidence="2 3" key="1">
    <citation type="journal article" date="2023" name="Life. Sci Alliance">
        <title>Evolutionary insights into 3D genome organization and epigenetic landscape of Vigna mungo.</title>
        <authorList>
            <person name="Junaid A."/>
            <person name="Singh B."/>
            <person name="Bhatia S."/>
        </authorList>
    </citation>
    <scope>NUCLEOTIDE SEQUENCE [LARGE SCALE GENOMIC DNA]</scope>
    <source>
        <strain evidence="2">Urdbean</strain>
    </source>
</reference>
<dbReference type="EMBL" id="CP144699">
    <property type="protein sequence ID" value="WVZ19491.1"/>
    <property type="molecule type" value="Genomic_DNA"/>
</dbReference>
<evidence type="ECO:0008006" key="4">
    <source>
        <dbReference type="Google" id="ProtNLM"/>
    </source>
</evidence>
<evidence type="ECO:0000256" key="1">
    <source>
        <dbReference type="SAM" id="Phobius"/>
    </source>
</evidence>
<keyword evidence="1" id="KW-1133">Transmembrane helix</keyword>
<dbReference type="Proteomes" id="UP001374535">
    <property type="component" value="Chromosome 2"/>
</dbReference>
<feature type="transmembrane region" description="Helical" evidence="1">
    <location>
        <begin position="109"/>
        <end position="128"/>
    </location>
</feature>
<keyword evidence="1" id="KW-0812">Transmembrane</keyword>
<organism evidence="2 3">
    <name type="scientific">Vigna mungo</name>
    <name type="common">Black gram</name>
    <name type="synonym">Phaseolus mungo</name>
    <dbReference type="NCBI Taxonomy" id="3915"/>
    <lineage>
        <taxon>Eukaryota</taxon>
        <taxon>Viridiplantae</taxon>
        <taxon>Streptophyta</taxon>
        <taxon>Embryophyta</taxon>
        <taxon>Tracheophyta</taxon>
        <taxon>Spermatophyta</taxon>
        <taxon>Magnoliopsida</taxon>
        <taxon>eudicotyledons</taxon>
        <taxon>Gunneridae</taxon>
        <taxon>Pentapetalae</taxon>
        <taxon>rosids</taxon>
        <taxon>fabids</taxon>
        <taxon>Fabales</taxon>
        <taxon>Fabaceae</taxon>
        <taxon>Papilionoideae</taxon>
        <taxon>50 kb inversion clade</taxon>
        <taxon>NPAAA clade</taxon>
        <taxon>indigoferoid/millettioid clade</taxon>
        <taxon>Phaseoleae</taxon>
        <taxon>Vigna</taxon>
    </lineage>
</organism>
<proteinExistence type="predicted"/>
<dbReference type="GO" id="GO:0005737">
    <property type="term" value="C:cytoplasm"/>
    <property type="evidence" value="ECO:0007669"/>
    <property type="project" value="TreeGrafter"/>
</dbReference>
<sequence length="129" mass="14712">MVGVGMALRGRWVLFPLYCFCLIPICLSAAKEGKPPQQQKLRFGENGQFKILQIADLHYANGKTTHCLDVLRSQYASCSDLNTTAFIQRIILAEKPNLIVFTGFYSSQFLFLLFIYFASSFVSIFFFFI</sequence>
<keyword evidence="1" id="KW-0472">Membrane</keyword>
<dbReference type="AlphaFoldDB" id="A0AAQ3P292"/>
<dbReference type="GO" id="GO:0016788">
    <property type="term" value="F:hydrolase activity, acting on ester bonds"/>
    <property type="evidence" value="ECO:0007669"/>
    <property type="project" value="TreeGrafter"/>
</dbReference>
<dbReference type="PANTHER" id="PTHR32440">
    <property type="entry name" value="PHOSPHATASE DCR2-RELATED-RELATED"/>
    <property type="match status" value="1"/>
</dbReference>
<evidence type="ECO:0000313" key="3">
    <source>
        <dbReference type="Proteomes" id="UP001374535"/>
    </source>
</evidence>
<keyword evidence="3" id="KW-1185">Reference proteome</keyword>
<gene>
    <name evidence="2" type="ORF">V8G54_006813</name>
</gene>
<protein>
    <recommendedName>
        <fullName evidence="4">Calcineurin-like phosphoesterase domain-containing protein</fullName>
    </recommendedName>
</protein>
<dbReference type="PANTHER" id="PTHR32440:SF0">
    <property type="entry name" value="PHOSPHATASE DCR2-RELATED"/>
    <property type="match status" value="1"/>
</dbReference>
<feature type="transmembrane region" description="Helical" evidence="1">
    <location>
        <begin position="12"/>
        <end position="30"/>
    </location>
</feature>
<dbReference type="InterPro" id="IPR029052">
    <property type="entry name" value="Metallo-depent_PP-like"/>
</dbReference>